<sequence length="373" mass="45328">MKTKNFYSFVFLFSYGFLFTTSFLSFSTDSSIFYDIYQISKNMILPISWGILLFQSRLFLKKWIIIHVFFLSIFTYFSYLSKDSSFLIAYIFILLSKFLDIRKCFRFLYFIALICITFIILYFLYKYYILGEAEYLYDHINERARYTFEMFHPNTFPMRFFIFLSLFFMVKNKVTFINVLFLLSLDIFIYLFSYSRSSFLLSTLLIVVMYMSQFTTIFRDKFIQRCMELSMFLFPMLSLFAMINYNKFEILEYVNKVLSERIRFSYEAYDLFGLAIFPRDMRVLIEEYNIIIDNLYVALSLSNLSLLILFSIVSYFFIKMLFREFLYKEAIIFFFIMIYSITESHMINIGYNVTLLLISLIFYPNKIPFYKRR</sequence>
<gene>
    <name evidence="2" type="ORF">DPV98_08855</name>
</gene>
<feature type="transmembrane region" description="Helical" evidence="1">
    <location>
        <begin position="325"/>
        <end position="342"/>
    </location>
</feature>
<keyword evidence="1" id="KW-0812">Transmembrane</keyword>
<proteinExistence type="predicted"/>
<evidence type="ECO:0000313" key="2">
    <source>
        <dbReference type="EMBL" id="RDF01238.1"/>
    </source>
</evidence>
<reference evidence="2 3" key="1">
    <citation type="submission" date="2018-05" db="EMBL/GenBank/DDBJ databases">
        <title>Draft Genome Sequences for a Diverse set of 7 Haemophilus Species.</title>
        <authorList>
            <person name="Nichols M."/>
            <person name="Topaz N."/>
            <person name="Wang X."/>
            <person name="Wang X."/>
            <person name="Boxrud D."/>
        </authorList>
    </citation>
    <scope>NUCLEOTIDE SEQUENCE [LARGE SCALE GENOMIC DNA]</scope>
    <source>
        <strain evidence="2 3">C2010039593</strain>
    </source>
</reference>
<accession>A0A369ZBJ6</accession>
<dbReference type="EMBL" id="QEQD01000009">
    <property type="protein sequence ID" value="RDF01238.1"/>
    <property type="molecule type" value="Genomic_DNA"/>
</dbReference>
<feature type="transmembrane region" description="Helical" evidence="1">
    <location>
        <begin position="295"/>
        <end position="318"/>
    </location>
</feature>
<evidence type="ECO:0000256" key="1">
    <source>
        <dbReference type="SAM" id="Phobius"/>
    </source>
</evidence>
<feature type="transmembrane region" description="Helical" evidence="1">
    <location>
        <begin position="63"/>
        <end position="79"/>
    </location>
</feature>
<feature type="transmembrane region" description="Helical" evidence="1">
    <location>
        <begin position="199"/>
        <end position="217"/>
    </location>
</feature>
<keyword evidence="1" id="KW-1133">Transmembrane helix</keyword>
<organism evidence="2 3">
    <name type="scientific">Haemophilus parahaemolyticus</name>
    <dbReference type="NCBI Taxonomy" id="735"/>
    <lineage>
        <taxon>Bacteria</taxon>
        <taxon>Pseudomonadati</taxon>
        <taxon>Pseudomonadota</taxon>
        <taxon>Gammaproteobacteria</taxon>
        <taxon>Pasteurellales</taxon>
        <taxon>Pasteurellaceae</taxon>
        <taxon>Haemophilus</taxon>
    </lineage>
</organism>
<dbReference type="AlphaFoldDB" id="A0A369ZBJ6"/>
<dbReference type="Proteomes" id="UP000253999">
    <property type="component" value="Unassembled WGS sequence"/>
</dbReference>
<feature type="transmembrane region" description="Helical" evidence="1">
    <location>
        <begin position="108"/>
        <end position="130"/>
    </location>
</feature>
<comment type="caution">
    <text evidence="2">The sequence shown here is derived from an EMBL/GenBank/DDBJ whole genome shotgun (WGS) entry which is preliminary data.</text>
</comment>
<evidence type="ECO:0000313" key="3">
    <source>
        <dbReference type="Proteomes" id="UP000253999"/>
    </source>
</evidence>
<feature type="transmembrane region" description="Helical" evidence="1">
    <location>
        <begin position="348"/>
        <end position="365"/>
    </location>
</feature>
<protein>
    <recommendedName>
        <fullName evidence="4">Wzy</fullName>
    </recommendedName>
</protein>
<name>A0A369ZBJ6_HAEPH</name>
<keyword evidence="1" id="KW-0472">Membrane</keyword>
<feature type="transmembrane region" description="Helical" evidence="1">
    <location>
        <begin position="7"/>
        <end position="26"/>
    </location>
</feature>
<evidence type="ECO:0008006" key="4">
    <source>
        <dbReference type="Google" id="ProtNLM"/>
    </source>
</evidence>